<dbReference type="PRINTS" id="PR00895">
    <property type="entry name" value="PENTAXIN"/>
</dbReference>
<evidence type="ECO:0000313" key="9">
    <source>
        <dbReference type="EMBL" id="PIP17283.1"/>
    </source>
</evidence>
<dbReference type="PANTHER" id="PTHR19277">
    <property type="entry name" value="PENTRAXIN"/>
    <property type="match status" value="1"/>
</dbReference>
<dbReference type="GO" id="GO:0046872">
    <property type="term" value="F:metal ion binding"/>
    <property type="evidence" value="ECO:0007669"/>
    <property type="project" value="UniProtKB-KW"/>
</dbReference>
<evidence type="ECO:0000313" key="10">
    <source>
        <dbReference type="Proteomes" id="UP000231480"/>
    </source>
</evidence>
<dbReference type="PANTHER" id="PTHR19277:SF125">
    <property type="entry name" value="B6"/>
    <property type="match status" value="1"/>
</dbReference>
<keyword evidence="3" id="KW-0732">Signal</keyword>
<keyword evidence="7" id="KW-0472">Membrane</keyword>
<keyword evidence="2" id="KW-0479">Metal-binding</keyword>
<dbReference type="SMART" id="SM00560">
    <property type="entry name" value="LamGL"/>
    <property type="match status" value="1"/>
</dbReference>
<evidence type="ECO:0000256" key="6">
    <source>
        <dbReference type="ARBA" id="ARBA00023180"/>
    </source>
</evidence>
<keyword evidence="6" id="KW-0325">Glycoprotein</keyword>
<dbReference type="EMBL" id="PCRH01000017">
    <property type="protein sequence ID" value="PIP17283.1"/>
    <property type="molecule type" value="Genomic_DNA"/>
</dbReference>
<evidence type="ECO:0000256" key="4">
    <source>
        <dbReference type="ARBA" id="ARBA00022837"/>
    </source>
</evidence>
<dbReference type="Pfam" id="PF00354">
    <property type="entry name" value="Pentaxin"/>
    <property type="match status" value="1"/>
</dbReference>
<reference evidence="9 10" key="1">
    <citation type="submission" date="2017-09" db="EMBL/GenBank/DDBJ databases">
        <title>Depth-based differentiation of microbial function through sediment-hosted aquifers and enrichment of novel symbionts in the deep terrestrial subsurface.</title>
        <authorList>
            <person name="Probst A.J."/>
            <person name="Ladd B."/>
            <person name="Jarett J.K."/>
            <person name="Geller-Mcgrath D.E."/>
            <person name="Sieber C.M."/>
            <person name="Emerson J.B."/>
            <person name="Anantharaman K."/>
            <person name="Thomas B.C."/>
            <person name="Malmstrom R."/>
            <person name="Stieglmeier M."/>
            <person name="Klingl A."/>
            <person name="Woyke T."/>
            <person name="Ryan C.M."/>
            <person name="Banfield J.F."/>
        </authorList>
    </citation>
    <scope>NUCLEOTIDE SEQUENCE [LARGE SCALE GENOMIC DNA]</scope>
    <source>
        <strain evidence="9">CG23_combo_of_CG06-09_8_20_14_all_37_13</strain>
    </source>
</reference>
<feature type="transmembrane region" description="Helical" evidence="7">
    <location>
        <begin position="6"/>
        <end position="29"/>
    </location>
</feature>
<comment type="caution">
    <text evidence="9">The sequence shown here is derived from an EMBL/GenBank/DDBJ whole genome shotgun (WGS) entry which is preliminary data.</text>
</comment>
<keyword evidence="7" id="KW-0812">Transmembrane</keyword>
<evidence type="ECO:0000256" key="7">
    <source>
        <dbReference type="SAM" id="Phobius"/>
    </source>
</evidence>
<dbReference type="InterPro" id="IPR051360">
    <property type="entry name" value="Neuronal_Pentraxin_Related"/>
</dbReference>
<dbReference type="InterPro" id="IPR012902">
    <property type="entry name" value="N_methyl_site"/>
</dbReference>
<organism evidence="9 10">
    <name type="scientific">Candidatus Portnoybacteria bacterium CG23_combo_of_CG06-09_8_20_14_all_37_13</name>
    <dbReference type="NCBI Taxonomy" id="1974819"/>
    <lineage>
        <taxon>Bacteria</taxon>
        <taxon>Candidatus Portnoyibacteriota</taxon>
    </lineage>
</organism>
<dbReference type="SUPFAM" id="SSF54523">
    <property type="entry name" value="Pili subunits"/>
    <property type="match status" value="1"/>
</dbReference>
<keyword evidence="4" id="KW-0106">Calcium</keyword>
<evidence type="ECO:0000259" key="8">
    <source>
        <dbReference type="PROSITE" id="PS51828"/>
    </source>
</evidence>
<dbReference type="Proteomes" id="UP000231480">
    <property type="component" value="Unassembled WGS sequence"/>
</dbReference>
<keyword evidence="5" id="KW-1015">Disulfide bond</keyword>
<dbReference type="Gene3D" id="2.60.120.200">
    <property type="match status" value="1"/>
</dbReference>
<dbReference type="SUPFAM" id="SSF49899">
    <property type="entry name" value="Concanavalin A-like lectins/glucanases"/>
    <property type="match status" value="1"/>
</dbReference>
<dbReference type="InterPro" id="IPR045584">
    <property type="entry name" value="Pilin-like"/>
</dbReference>
<dbReference type="InterPro" id="IPR001759">
    <property type="entry name" value="PTX_dom"/>
</dbReference>
<keyword evidence="7" id="KW-1133">Transmembrane helix</keyword>
<evidence type="ECO:0000256" key="3">
    <source>
        <dbReference type="ARBA" id="ARBA00022729"/>
    </source>
</evidence>
<dbReference type="InterPro" id="IPR013320">
    <property type="entry name" value="ConA-like_dom_sf"/>
</dbReference>
<dbReference type="NCBIfam" id="TIGR02532">
    <property type="entry name" value="IV_pilin_GFxxxE"/>
    <property type="match status" value="1"/>
</dbReference>
<evidence type="ECO:0000256" key="2">
    <source>
        <dbReference type="ARBA" id="ARBA00022723"/>
    </source>
</evidence>
<proteinExistence type="predicted"/>
<dbReference type="Pfam" id="PF07963">
    <property type="entry name" value="N_methyl"/>
    <property type="match status" value="1"/>
</dbReference>
<name>A0A2G9YEY5_9BACT</name>
<dbReference type="InterPro" id="IPR006558">
    <property type="entry name" value="LamG-like"/>
</dbReference>
<dbReference type="AlphaFoldDB" id="A0A2G9YEY5"/>
<dbReference type="PROSITE" id="PS51828">
    <property type="entry name" value="PTX_2"/>
    <property type="match status" value="1"/>
</dbReference>
<accession>A0A2G9YEY5</accession>
<evidence type="ECO:0000256" key="1">
    <source>
        <dbReference type="ARBA" id="ARBA00001913"/>
    </source>
</evidence>
<gene>
    <name evidence="9" type="ORF">COX44_00660</name>
</gene>
<dbReference type="SMART" id="SM00159">
    <property type="entry name" value="PTX"/>
    <property type="match status" value="1"/>
</dbReference>
<protein>
    <recommendedName>
        <fullName evidence="8">Pentraxin (PTX) domain-containing protein</fullName>
    </recommendedName>
</protein>
<comment type="cofactor">
    <cofactor evidence="1">
        <name>Ca(2+)</name>
        <dbReference type="ChEBI" id="CHEBI:29108"/>
    </cofactor>
</comment>
<feature type="domain" description="Pentraxin (PTX)" evidence="8">
    <location>
        <begin position="94"/>
        <end position="275"/>
    </location>
</feature>
<sequence>MNNKSFTLIELLVVIAIIGLLASIVMISVGSAREKARIAGGQRFASQLDHSREAVGSWRFDGDAQDGSGYGNNGTLMGIEAEDWKCAPGETPLAQGCALQLDGTIAEYMIINPIKSFPSIEITAAFWMKSSDATKAGTPISYAPTNPLNNEFLIYDYRNFKPHINNAAVTTGVGANDGLWHHISVTWKSLNGAINLYKDGSLKYSGTLRVGYSLQSNGALVIGQEQDAVGGGFEASQAFLGLIDDVRIYNQSLTSAQIEKIYAQGLERHRDLAGK</sequence>
<evidence type="ECO:0000256" key="5">
    <source>
        <dbReference type="ARBA" id="ARBA00023157"/>
    </source>
</evidence>